<keyword evidence="6" id="KW-1185">Reference proteome</keyword>
<dbReference type="InterPro" id="IPR013783">
    <property type="entry name" value="Ig-like_fold"/>
</dbReference>
<name>A0A9X5GTS7_9FIRM</name>
<dbReference type="Proteomes" id="UP001154420">
    <property type="component" value="Unassembled WGS sequence"/>
</dbReference>
<evidence type="ECO:0000256" key="1">
    <source>
        <dbReference type="ARBA" id="ARBA00005336"/>
    </source>
</evidence>
<dbReference type="InterPro" id="IPR002772">
    <property type="entry name" value="Glyco_hydro_3_C"/>
</dbReference>
<dbReference type="Gene3D" id="3.40.50.1700">
    <property type="entry name" value="Glycoside hydrolase family 3 C-terminal domain"/>
    <property type="match status" value="1"/>
</dbReference>
<dbReference type="SUPFAM" id="SSF52279">
    <property type="entry name" value="Beta-D-glucan exohydrolase, C-terminal domain"/>
    <property type="match status" value="1"/>
</dbReference>
<accession>A0A9X5GTS7</accession>
<dbReference type="Gene3D" id="2.60.40.10">
    <property type="entry name" value="Immunoglobulins"/>
    <property type="match status" value="1"/>
</dbReference>
<dbReference type="InterPro" id="IPR026891">
    <property type="entry name" value="Fn3-like"/>
</dbReference>
<dbReference type="Pfam" id="PF01915">
    <property type="entry name" value="Glyco_hydro_3_C"/>
    <property type="match status" value="1"/>
</dbReference>
<organism evidence="5 6">
    <name type="scientific">Parablautia muri</name>
    <dbReference type="NCBI Taxonomy" id="2320879"/>
    <lineage>
        <taxon>Bacteria</taxon>
        <taxon>Bacillati</taxon>
        <taxon>Bacillota</taxon>
        <taxon>Clostridia</taxon>
        <taxon>Lachnospirales</taxon>
        <taxon>Lachnospiraceae</taxon>
        <taxon>Parablautia</taxon>
    </lineage>
</organism>
<dbReference type="SMART" id="SM01217">
    <property type="entry name" value="Fn3_like"/>
    <property type="match status" value="1"/>
</dbReference>
<reference evidence="5" key="1">
    <citation type="submission" date="2018-09" db="EMBL/GenBank/DDBJ databases">
        <title>Murine metabolic-syndrome-specific gut microbial biobank.</title>
        <authorList>
            <person name="Liu C."/>
        </authorList>
    </citation>
    <scope>NUCLEOTIDE SEQUENCE</scope>
    <source>
        <strain evidence="5">D42-62</strain>
    </source>
</reference>
<dbReference type="Gene3D" id="3.20.20.300">
    <property type="entry name" value="Glycoside hydrolase, family 3, N-terminal domain"/>
    <property type="match status" value="1"/>
</dbReference>
<sequence>MNRKRKKTKLTGTISRDVQPYEVAHRKVAKAAAEEGFVLLKNDHQVLPVAKGSKLALYGAGASNPIKGGTGSGDVNEREVVSIYDGLKQAGYEITTEDWIENFRKQYEQSRLDWRQKIWDEADKTADDSMSFFNAYASMQYAIPAGDIPEKTDAQTAVYVISRIAGEAADRFDKESDYYLNQKEEEILKTICTLYKEVILLINSGGIIDLSFLDSYANISGVVLISQPGMETGHAVASLFTGEVTPSGKLTDTWAYKYEDYPNSKTFSHNNGNVQTEKYEEGIYVGYRYFDTFQVPVRYPFGYGLSYTDFHITVKGIAKEADDSVSVTLSVANTGSVYSGKEVVQLYVSCPQESMEKEYRRLAGFAKTALLAPGQSQTLTIKIPLYTLASFCPKTPGWILEKGVYGLFVGNSIAAAALAGTLNLDADVLLVKTEHICPLKEELQELSAPKQAVQALRNSWLAQAGSVPSLSIEAAVLQTKTVVYGNEKDNISPEVWQFVDSLDTEQLTLLATGDPGKSQNASDEQKDSALGSAGISVPGSAAQTSSCALKDGNLAPIVLADGPAGLRLLQSYPVVDGEIRPVPFEMSIEHGFLTRKVDLDTDNAELYYQYCTAFPIGTLLAQTWDRELLQEVGKAVAEEMNLFCVTLWLAPGMNIHRNPLCGRNFEYYSEDPLLSGKMAAAMTDGVQSLYGCGTTIKHFACNNQEDNRMGSDSVISERTLREIYLKGFEIAVKESQPMSIMTSYNLINGIHAANNYDLCTKAARDEWGFAGVIMTDWTTTQKGPDCTASGCMRAGNDLVMPGVPNDHKDIKTALKDGSLTLDQLKLSIAHLVNIVWKSNRYEAE</sequence>
<evidence type="ECO:0000256" key="2">
    <source>
        <dbReference type="ARBA" id="ARBA00022801"/>
    </source>
</evidence>
<dbReference type="SUPFAM" id="SSF51445">
    <property type="entry name" value="(Trans)glycosidases"/>
    <property type="match status" value="1"/>
</dbReference>
<dbReference type="GO" id="GO:0005975">
    <property type="term" value="P:carbohydrate metabolic process"/>
    <property type="evidence" value="ECO:0007669"/>
    <property type="project" value="InterPro"/>
</dbReference>
<dbReference type="GO" id="GO:0004553">
    <property type="term" value="F:hydrolase activity, hydrolyzing O-glycosyl compounds"/>
    <property type="evidence" value="ECO:0007669"/>
    <property type="project" value="InterPro"/>
</dbReference>
<evidence type="ECO:0000259" key="4">
    <source>
        <dbReference type="SMART" id="SM01217"/>
    </source>
</evidence>
<proteinExistence type="inferred from homology"/>
<dbReference type="OrthoDB" id="9805821at2"/>
<dbReference type="EMBL" id="QZDT01000035">
    <property type="protein sequence ID" value="NBJ94331.1"/>
    <property type="molecule type" value="Genomic_DNA"/>
</dbReference>
<dbReference type="InterPro" id="IPR050288">
    <property type="entry name" value="Cellulose_deg_GH3"/>
</dbReference>
<dbReference type="PANTHER" id="PTHR42715:SF10">
    <property type="entry name" value="BETA-GLUCOSIDASE"/>
    <property type="match status" value="1"/>
</dbReference>
<evidence type="ECO:0000256" key="3">
    <source>
        <dbReference type="SAM" id="MobiDB-lite"/>
    </source>
</evidence>
<dbReference type="PANTHER" id="PTHR42715">
    <property type="entry name" value="BETA-GLUCOSIDASE"/>
    <property type="match status" value="1"/>
</dbReference>
<evidence type="ECO:0000313" key="6">
    <source>
        <dbReference type="Proteomes" id="UP001154420"/>
    </source>
</evidence>
<dbReference type="AlphaFoldDB" id="A0A9X5GTS7"/>
<feature type="domain" description="Fibronectin type III-like" evidence="4">
    <location>
        <begin position="342"/>
        <end position="413"/>
    </location>
</feature>
<comment type="caution">
    <text evidence="5">The sequence shown here is derived from an EMBL/GenBank/DDBJ whole genome shotgun (WGS) entry which is preliminary data.</text>
</comment>
<keyword evidence="2" id="KW-0378">Hydrolase</keyword>
<protein>
    <submittedName>
        <fullName evidence="5">Beta-glucosidase</fullName>
    </submittedName>
</protein>
<dbReference type="RefSeq" id="WP_160561370.1">
    <property type="nucleotide sequence ID" value="NZ_QZDT01000035.1"/>
</dbReference>
<feature type="region of interest" description="Disordered" evidence="3">
    <location>
        <begin position="511"/>
        <end position="534"/>
    </location>
</feature>
<dbReference type="InterPro" id="IPR036962">
    <property type="entry name" value="Glyco_hydro_3_N_sf"/>
</dbReference>
<dbReference type="Pfam" id="PF00933">
    <property type="entry name" value="Glyco_hydro_3"/>
    <property type="match status" value="1"/>
</dbReference>
<evidence type="ECO:0000313" key="5">
    <source>
        <dbReference type="EMBL" id="NBJ94331.1"/>
    </source>
</evidence>
<comment type="similarity">
    <text evidence="1">Belongs to the glycosyl hydrolase 3 family.</text>
</comment>
<dbReference type="InterPro" id="IPR036881">
    <property type="entry name" value="Glyco_hydro_3_C_sf"/>
</dbReference>
<dbReference type="InterPro" id="IPR001764">
    <property type="entry name" value="Glyco_hydro_3_N"/>
</dbReference>
<dbReference type="InterPro" id="IPR017853">
    <property type="entry name" value="GH"/>
</dbReference>
<dbReference type="Pfam" id="PF14310">
    <property type="entry name" value="Fn3-like"/>
    <property type="match status" value="1"/>
</dbReference>
<gene>
    <name evidence="5" type="ORF">D5281_17510</name>
</gene>